<feature type="transmembrane region" description="Helical" evidence="5">
    <location>
        <begin position="502"/>
        <end position="521"/>
    </location>
</feature>
<organism evidence="6 7">
    <name type="scientific">Meyerozyma guilliermondii (strain ATCC 6260 / CBS 566 / DSM 6381 / JCM 1539 / NBRC 10279 / NRRL Y-324)</name>
    <name type="common">Yeast</name>
    <name type="synonym">Candida guilliermondii</name>
    <dbReference type="NCBI Taxonomy" id="294746"/>
    <lineage>
        <taxon>Eukaryota</taxon>
        <taxon>Fungi</taxon>
        <taxon>Dikarya</taxon>
        <taxon>Ascomycota</taxon>
        <taxon>Saccharomycotina</taxon>
        <taxon>Pichiomycetes</taxon>
        <taxon>Debaryomycetaceae</taxon>
        <taxon>Meyerozyma</taxon>
    </lineage>
</organism>
<feature type="transmembrane region" description="Helical" evidence="5">
    <location>
        <begin position="268"/>
        <end position="286"/>
    </location>
</feature>
<dbReference type="GO" id="GO:0016020">
    <property type="term" value="C:membrane"/>
    <property type="evidence" value="ECO:0007669"/>
    <property type="project" value="UniProtKB-SubCell"/>
</dbReference>
<feature type="transmembrane region" description="Helical" evidence="5">
    <location>
        <begin position="441"/>
        <end position="461"/>
    </location>
</feature>
<keyword evidence="3 5" id="KW-1133">Transmembrane helix</keyword>
<evidence type="ECO:0000313" key="7">
    <source>
        <dbReference type="Proteomes" id="UP000001997"/>
    </source>
</evidence>
<feature type="transmembrane region" description="Helical" evidence="5">
    <location>
        <begin position="209"/>
        <end position="228"/>
    </location>
</feature>
<dbReference type="InterPro" id="IPR011701">
    <property type="entry name" value="MFS"/>
</dbReference>
<evidence type="ECO:0000256" key="3">
    <source>
        <dbReference type="ARBA" id="ARBA00022989"/>
    </source>
</evidence>
<feature type="transmembrane region" description="Helical" evidence="5">
    <location>
        <begin position="360"/>
        <end position="382"/>
    </location>
</feature>
<dbReference type="eggNOG" id="KOG2816">
    <property type="taxonomic scope" value="Eukaryota"/>
</dbReference>
<dbReference type="HOGENOM" id="CLU_017517_2_0_1"/>
<keyword evidence="2 5" id="KW-0812">Transmembrane</keyword>
<reference evidence="6 7" key="1">
    <citation type="journal article" date="2009" name="Nature">
        <title>Evolution of pathogenicity and sexual reproduction in eight Candida genomes.</title>
        <authorList>
            <person name="Butler G."/>
            <person name="Rasmussen M.D."/>
            <person name="Lin M.F."/>
            <person name="Santos M.A."/>
            <person name="Sakthikumar S."/>
            <person name="Munro C.A."/>
            <person name="Rheinbay E."/>
            <person name="Grabherr M."/>
            <person name="Forche A."/>
            <person name="Reedy J.L."/>
            <person name="Agrafioti I."/>
            <person name="Arnaud M.B."/>
            <person name="Bates S."/>
            <person name="Brown A.J."/>
            <person name="Brunke S."/>
            <person name="Costanzo M.C."/>
            <person name="Fitzpatrick D.A."/>
            <person name="de Groot P.W."/>
            <person name="Harris D."/>
            <person name="Hoyer L.L."/>
            <person name="Hube B."/>
            <person name="Klis F.M."/>
            <person name="Kodira C."/>
            <person name="Lennard N."/>
            <person name="Logue M.E."/>
            <person name="Martin R."/>
            <person name="Neiman A.M."/>
            <person name="Nikolaou E."/>
            <person name="Quail M.A."/>
            <person name="Quinn J."/>
            <person name="Santos M.C."/>
            <person name="Schmitzberger F.F."/>
            <person name="Sherlock G."/>
            <person name="Shah P."/>
            <person name="Silverstein K.A."/>
            <person name="Skrzypek M.S."/>
            <person name="Soll D."/>
            <person name="Staggs R."/>
            <person name="Stansfield I."/>
            <person name="Stumpf M.P."/>
            <person name="Sudbery P.E."/>
            <person name="Srikantha T."/>
            <person name="Zeng Q."/>
            <person name="Berman J."/>
            <person name="Berriman M."/>
            <person name="Heitman J."/>
            <person name="Gow N.A."/>
            <person name="Lorenz M.C."/>
            <person name="Birren B.W."/>
            <person name="Kellis M."/>
            <person name="Cuomo C.A."/>
        </authorList>
    </citation>
    <scope>NUCLEOTIDE SEQUENCE [LARGE SCALE GENOMIC DNA]</scope>
    <source>
        <strain evidence="7">ATCC 6260 / CBS 566 / DSM 6381 / JCM 1539 / NBRC 10279 / NRRL Y-324</strain>
    </source>
</reference>
<comment type="subcellular location">
    <subcellularLocation>
        <location evidence="1">Membrane</location>
        <topology evidence="1">Multi-pass membrane protein</topology>
    </subcellularLocation>
</comment>
<keyword evidence="7" id="KW-1185">Reference proteome</keyword>
<evidence type="ECO:0000256" key="2">
    <source>
        <dbReference type="ARBA" id="ARBA00022692"/>
    </source>
</evidence>
<dbReference type="Proteomes" id="UP000001997">
    <property type="component" value="Unassembled WGS sequence"/>
</dbReference>
<dbReference type="OMA" id="TFALICH"/>
<dbReference type="Pfam" id="PF07690">
    <property type="entry name" value="MFS_1"/>
    <property type="match status" value="1"/>
</dbReference>
<gene>
    <name evidence="6" type="ORF">PGUG_02369</name>
</gene>
<dbReference type="OrthoDB" id="3026777at2759"/>
<accession>A5DGG8</accession>
<dbReference type="PANTHER" id="PTHR23507">
    <property type="entry name" value="ZGC:174356"/>
    <property type="match status" value="1"/>
</dbReference>
<dbReference type="FunCoup" id="A5DGG8">
    <property type="interactions" value="97"/>
</dbReference>
<keyword evidence="4 5" id="KW-0472">Membrane</keyword>
<evidence type="ECO:0000256" key="5">
    <source>
        <dbReference type="SAM" id="Phobius"/>
    </source>
</evidence>
<dbReference type="KEGG" id="pgu:PGUG_02369"/>
<feature type="transmembrane region" description="Helical" evidence="5">
    <location>
        <begin position="402"/>
        <end position="420"/>
    </location>
</feature>
<dbReference type="EMBL" id="CH408157">
    <property type="protein sequence ID" value="EDK38271.2"/>
    <property type="molecule type" value="Genomic_DNA"/>
</dbReference>
<evidence type="ECO:0000256" key="1">
    <source>
        <dbReference type="ARBA" id="ARBA00004141"/>
    </source>
</evidence>
<evidence type="ECO:0000313" key="6">
    <source>
        <dbReference type="EMBL" id="EDK38271.2"/>
    </source>
</evidence>
<feature type="transmembrane region" description="Helical" evidence="5">
    <location>
        <begin position="533"/>
        <end position="555"/>
    </location>
</feature>
<dbReference type="InParanoid" id="A5DGG8"/>
<dbReference type="STRING" id="294746.A5DGG8"/>
<dbReference type="SUPFAM" id="SSF103473">
    <property type="entry name" value="MFS general substrate transporter"/>
    <property type="match status" value="1"/>
</dbReference>
<evidence type="ECO:0000256" key="4">
    <source>
        <dbReference type="ARBA" id="ARBA00023136"/>
    </source>
</evidence>
<dbReference type="InterPro" id="IPR036259">
    <property type="entry name" value="MFS_trans_sf"/>
</dbReference>
<dbReference type="Gene3D" id="1.20.1250.20">
    <property type="entry name" value="MFS general substrate transporter like domains"/>
    <property type="match status" value="2"/>
</dbReference>
<dbReference type="GO" id="GO:0022857">
    <property type="term" value="F:transmembrane transporter activity"/>
    <property type="evidence" value="ECO:0007669"/>
    <property type="project" value="InterPro"/>
</dbReference>
<dbReference type="GeneID" id="5126463"/>
<dbReference type="RefSeq" id="XP_001484640.2">
    <property type="nucleotide sequence ID" value="XM_001484590.1"/>
</dbReference>
<sequence length="581" mass="64444">MQETNILLNTDEVAYEAVEEINEVESDNLSLISDEDEDDYIQRKHQELMSSMPWYQRPSLQILAFGSFLYMMSTSLAEGPRQMVVFKQSCNSVADSHGICDPIATSELVSTYNFYSLLVMSIAGTTVVGRMGRLADIYGRRPVLIALTITNAVAKLIKLYFFSHHQDGLPFFGLLFGDLIDSILGGQFAQSSMSAAYVSDVSSARKRTVSLSLAQGAACMGMALGPLISDAVLRYMGKDPATMPKTPQDGFSASAITRSSKVTSSEFFPLRIEFAVSVLTFLYFLAIPESRGYKALEKSRASSFVSTADSARSAVRDVNPNLTSSIYTQIANFFRPLHLLTYPDSVVAQTHKRHAGRARACVMIMVAINTGCATWLMGVSAILVQYGVYRFNWSAGDIGHSLSFYSLARFAVLVGLSPMLNNWLLQRKFRLKTMKRQMDMVDFYVLLTGYFFEFIAFFSMAQSRSATGMLVAFVSVSLASLVTPATISTISKFYPASRRAELFTACLMLTNVLNVAVPYVVMRLYNWSLHRAWPSMVLYIHMGIVVICFFAVVAAKHILRLNKYSTDEQLISTAAEVSLRG</sequence>
<evidence type="ECO:0008006" key="8">
    <source>
        <dbReference type="Google" id="ProtNLM"/>
    </source>
</evidence>
<dbReference type="VEuPathDB" id="FungiDB:PGUG_02369"/>
<feature type="transmembrane region" description="Helical" evidence="5">
    <location>
        <begin position="467"/>
        <end position="490"/>
    </location>
</feature>
<dbReference type="AlphaFoldDB" id="A5DGG8"/>
<name>A5DGG8_PICGU</name>
<dbReference type="PANTHER" id="PTHR23507:SF1">
    <property type="entry name" value="FI18259P1-RELATED"/>
    <property type="match status" value="1"/>
</dbReference>
<proteinExistence type="predicted"/>
<protein>
    <recommendedName>
        <fullName evidence="8">Major facilitator superfamily (MFS) profile domain-containing protein</fullName>
    </recommendedName>
</protein>